<evidence type="ECO:0000313" key="2">
    <source>
        <dbReference type="EMBL" id="KAK6174850.1"/>
    </source>
</evidence>
<sequence>MSNFSLWTVSKLKLELSQRHARVSGRKEELIRRLESYERNFDFIVDLPEPCPFLGWPDIGFQQLQSFLQHKIPVIGLPAINGYFKCRLATDHLSNGDLKALEKGKQMLNSKMIEACSIAIHDDVVDMTGIARASMKKI</sequence>
<dbReference type="Pfam" id="PF02037">
    <property type="entry name" value="SAP"/>
    <property type="match status" value="1"/>
</dbReference>
<dbReference type="AlphaFoldDB" id="A0AAN8JDF6"/>
<accession>A0AAN8JDF6</accession>
<dbReference type="PROSITE" id="PS50800">
    <property type="entry name" value="SAP"/>
    <property type="match status" value="1"/>
</dbReference>
<organism evidence="2 3">
    <name type="scientific">Patella caerulea</name>
    <name type="common">Rayed Mediterranean limpet</name>
    <dbReference type="NCBI Taxonomy" id="87958"/>
    <lineage>
        <taxon>Eukaryota</taxon>
        <taxon>Metazoa</taxon>
        <taxon>Spiralia</taxon>
        <taxon>Lophotrochozoa</taxon>
        <taxon>Mollusca</taxon>
        <taxon>Gastropoda</taxon>
        <taxon>Patellogastropoda</taxon>
        <taxon>Patelloidea</taxon>
        <taxon>Patellidae</taxon>
        <taxon>Patella</taxon>
    </lineage>
</organism>
<dbReference type="SMART" id="SM00513">
    <property type="entry name" value="SAP"/>
    <property type="match status" value="1"/>
</dbReference>
<evidence type="ECO:0000313" key="3">
    <source>
        <dbReference type="Proteomes" id="UP001347796"/>
    </source>
</evidence>
<dbReference type="EMBL" id="JAZGQO010000010">
    <property type="protein sequence ID" value="KAK6174850.1"/>
    <property type="molecule type" value="Genomic_DNA"/>
</dbReference>
<comment type="caution">
    <text evidence="2">The sequence shown here is derived from an EMBL/GenBank/DDBJ whole genome shotgun (WGS) entry which is preliminary data.</text>
</comment>
<dbReference type="InterPro" id="IPR036361">
    <property type="entry name" value="SAP_dom_sf"/>
</dbReference>
<dbReference type="Gene3D" id="1.10.720.30">
    <property type="entry name" value="SAP domain"/>
    <property type="match status" value="1"/>
</dbReference>
<gene>
    <name evidence="2" type="ORF">SNE40_013419</name>
</gene>
<dbReference type="InterPro" id="IPR003034">
    <property type="entry name" value="SAP_dom"/>
</dbReference>
<evidence type="ECO:0000259" key="1">
    <source>
        <dbReference type="PROSITE" id="PS50800"/>
    </source>
</evidence>
<feature type="domain" description="SAP" evidence="1">
    <location>
        <begin position="4"/>
        <end position="38"/>
    </location>
</feature>
<dbReference type="Proteomes" id="UP001347796">
    <property type="component" value="Unassembled WGS sequence"/>
</dbReference>
<keyword evidence="3" id="KW-1185">Reference proteome</keyword>
<reference evidence="2 3" key="1">
    <citation type="submission" date="2024-01" db="EMBL/GenBank/DDBJ databases">
        <title>The genome of the rayed Mediterranean limpet Patella caerulea (Linnaeus, 1758).</title>
        <authorList>
            <person name="Anh-Thu Weber A."/>
            <person name="Halstead-Nussloch G."/>
        </authorList>
    </citation>
    <scope>NUCLEOTIDE SEQUENCE [LARGE SCALE GENOMIC DNA]</scope>
    <source>
        <strain evidence="2">AATW-2023a</strain>
        <tissue evidence="2">Whole specimen</tissue>
    </source>
</reference>
<protein>
    <recommendedName>
        <fullName evidence="1">SAP domain-containing protein</fullName>
    </recommendedName>
</protein>
<name>A0AAN8JDF6_PATCE</name>
<dbReference type="SUPFAM" id="SSF68906">
    <property type="entry name" value="SAP domain"/>
    <property type="match status" value="1"/>
</dbReference>
<proteinExistence type="predicted"/>